<evidence type="ECO:0000259" key="3">
    <source>
        <dbReference type="Pfam" id="PF25989"/>
    </source>
</evidence>
<proteinExistence type="inferred from homology"/>
<evidence type="ECO:0000256" key="2">
    <source>
        <dbReference type="SAM" id="Coils"/>
    </source>
</evidence>
<dbReference type="NCBIfam" id="TIGR01730">
    <property type="entry name" value="RND_mfp"/>
    <property type="match status" value="1"/>
</dbReference>
<evidence type="ECO:0000313" key="6">
    <source>
        <dbReference type="Proteomes" id="UP001144471"/>
    </source>
</evidence>
<dbReference type="GO" id="GO:1990281">
    <property type="term" value="C:efflux pump complex"/>
    <property type="evidence" value="ECO:0007669"/>
    <property type="project" value="TreeGrafter"/>
</dbReference>
<dbReference type="PANTHER" id="PTHR30469">
    <property type="entry name" value="MULTIDRUG RESISTANCE PROTEIN MDTA"/>
    <property type="match status" value="1"/>
</dbReference>
<dbReference type="Proteomes" id="UP001144471">
    <property type="component" value="Unassembled WGS sequence"/>
</dbReference>
<comment type="similarity">
    <text evidence="1">Belongs to the membrane fusion protein (MFP) (TC 8.A.1) family.</text>
</comment>
<dbReference type="GO" id="GO:0015562">
    <property type="term" value="F:efflux transmembrane transporter activity"/>
    <property type="evidence" value="ECO:0007669"/>
    <property type="project" value="TreeGrafter"/>
</dbReference>
<organism evidence="5 6">
    <name type="scientific">Propionigenium maris DSM 9537</name>
    <dbReference type="NCBI Taxonomy" id="1123000"/>
    <lineage>
        <taxon>Bacteria</taxon>
        <taxon>Fusobacteriati</taxon>
        <taxon>Fusobacteriota</taxon>
        <taxon>Fusobacteriia</taxon>
        <taxon>Fusobacteriales</taxon>
        <taxon>Fusobacteriaceae</taxon>
        <taxon>Propionigenium</taxon>
    </lineage>
</organism>
<dbReference type="Pfam" id="PF25989">
    <property type="entry name" value="YknX_C"/>
    <property type="match status" value="1"/>
</dbReference>
<feature type="domain" description="YknX-like beta-barrel" evidence="4">
    <location>
        <begin position="197"/>
        <end position="278"/>
    </location>
</feature>
<evidence type="ECO:0000259" key="4">
    <source>
        <dbReference type="Pfam" id="PF25990"/>
    </source>
</evidence>
<keyword evidence="2" id="KW-0175">Coiled coil</keyword>
<dbReference type="AlphaFoldDB" id="A0A9W6LLF7"/>
<dbReference type="Gene3D" id="2.40.420.20">
    <property type="match status" value="1"/>
</dbReference>
<dbReference type="Gene3D" id="2.40.50.100">
    <property type="match status" value="1"/>
</dbReference>
<name>A0A9W6LLF7_9FUSO</name>
<dbReference type="PANTHER" id="PTHR30469:SF15">
    <property type="entry name" value="HLYD FAMILY OF SECRETION PROTEINS"/>
    <property type="match status" value="1"/>
</dbReference>
<evidence type="ECO:0000313" key="5">
    <source>
        <dbReference type="EMBL" id="GLI54664.1"/>
    </source>
</evidence>
<feature type="coiled-coil region" evidence="2">
    <location>
        <begin position="95"/>
        <end position="160"/>
    </location>
</feature>
<dbReference type="InterPro" id="IPR058636">
    <property type="entry name" value="Beta-barrel_YknX"/>
</dbReference>
<dbReference type="SUPFAM" id="SSF111369">
    <property type="entry name" value="HlyD-like secretion proteins"/>
    <property type="match status" value="1"/>
</dbReference>
<keyword evidence="6" id="KW-1185">Reference proteome</keyword>
<dbReference type="InterPro" id="IPR006143">
    <property type="entry name" value="RND_pump_MFP"/>
</dbReference>
<sequence>MKRYIAGGALVLLLAGGWMINRRIVRAKGEERSYRVYTTQRERFEKIIEVDGVVEARDTKLVYADRALKVDDVIYKEGDYVREGEVIMTFDPEDKNKLTRELRKEEIKLRRLERDLVNARELHGAGGMSRVDMENIQFDIETSHINIEDYEEELAKMLDNIRSPFDGTIISMIAEENYRVNTEVELFEMANLSDILIVAEVPEYSIEGVEEGQRAIVRLDAYSQEFSGEVTKISTLSTATTSKNDSSSANTTEAYVEVEIGVKNLPEGVRPGFNSKVGIVISSTEDTVAVPRTALLEENDREYIVVVNNDGSATKLPVKTGASSGRLIEVVGLEVDKRVVVDPDKGISEGSVIRINTDNRREPQSGGGRRS</sequence>
<dbReference type="Pfam" id="PF25990">
    <property type="entry name" value="Beta-barrel_YknX"/>
    <property type="match status" value="1"/>
</dbReference>
<comment type="caution">
    <text evidence="5">The sequence shown here is derived from an EMBL/GenBank/DDBJ whole genome shotgun (WGS) entry which is preliminary data.</text>
</comment>
<dbReference type="InterPro" id="IPR058637">
    <property type="entry name" value="YknX-like_C"/>
</dbReference>
<protein>
    <submittedName>
        <fullName evidence="5">Hemolysin D</fullName>
    </submittedName>
</protein>
<feature type="domain" description="YknX-like C-terminal permuted SH3-like" evidence="3">
    <location>
        <begin position="288"/>
        <end position="354"/>
    </location>
</feature>
<dbReference type="EMBL" id="BSDY01000001">
    <property type="protein sequence ID" value="GLI54664.1"/>
    <property type="molecule type" value="Genomic_DNA"/>
</dbReference>
<dbReference type="Gene3D" id="2.40.30.170">
    <property type="match status" value="1"/>
</dbReference>
<gene>
    <name evidence="5" type="ORF">PM10SUCC1_01790</name>
</gene>
<evidence type="ECO:0000256" key="1">
    <source>
        <dbReference type="ARBA" id="ARBA00009477"/>
    </source>
</evidence>
<dbReference type="RefSeq" id="WP_281832511.1">
    <property type="nucleotide sequence ID" value="NZ_BSDY01000001.1"/>
</dbReference>
<reference evidence="5" key="1">
    <citation type="submission" date="2022-12" db="EMBL/GenBank/DDBJ databases">
        <title>Reference genome sequencing for broad-spectrum identification of bacterial and archaeal isolates by mass spectrometry.</title>
        <authorList>
            <person name="Sekiguchi Y."/>
            <person name="Tourlousse D.M."/>
        </authorList>
    </citation>
    <scope>NUCLEOTIDE SEQUENCE</scope>
    <source>
        <strain evidence="5">10succ1</strain>
    </source>
</reference>
<accession>A0A9W6LLF7</accession>